<dbReference type="InterPro" id="IPR016940">
    <property type="entry name" value="ComGC"/>
</dbReference>
<sequence>MKAKIKKGFTLIEMTIVLFIISLLILIILPNVTSQKKNARHIQGDAMTQVVQTQVDLYENEYNELPKSLDELQDKGYLSDKQVQQANRNGIKINDGHAVGS</sequence>
<keyword evidence="3" id="KW-1003">Cell membrane</keyword>
<keyword evidence="8" id="KW-0178">Competence</keyword>
<keyword evidence="6 10" id="KW-1133">Transmembrane helix</keyword>
<gene>
    <name evidence="11" type="ORF">GBO79_06760</name>
    <name evidence="12" type="ORF">ITQ97_08920</name>
</gene>
<dbReference type="Pfam" id="PF07963">
    <property type="entry name" value="N_methyl"/>
    <property type="match status" value="1"/>
</dbReference>
<dbReference type="Proteomes" id="UP000743107">
    <property type="component" value="Unassembled WGS sequence"/>
</dbReference>
<dbReference type="GO" id="GO:0005886">
    <property type="term" value="C:plasma membrane"/>
    <property type="evidence" value="ECO:0007669"/>
    <property type="project" value="UniProtKB-SubCell"/>
</dbReference>
<reference evidence="12" key="4">
    <citation type="submission" date="2020-11" db="EMBL/GenBank/DDBJ databases">
        <title>Antibiotic susceptibility profiles of Pediococcus pentosaceus from various origins and their implications for the safety assessment of strains with food-technology applications.</title>
        <authorList>
            <person name="Shani N."/>
            <person name="Oberhaensli S."/>
            <person name="Arias E."/>
        </authorList>
    </citation>
    <scope>NUCLEOTIDE SEQUENCE</scope>
    <source>
        <strain evidence="12">FAM 19164</strain>
    </source>
</reference>
<dbReference type="OMA" id="QMTAFEL"/>
<evidence type="ECO:0000313" key="14">
    <source>
        <dbReference type="Proteomes" id="UP000743107"/>
    </source>
</evidence>
<dbReference type="Gene3D" id="3.30.700.10">
    <property type="entry name" value="Glycoprotein, Type 4 Pilin"/>
    <property type="match status" value="1"/>
</dbReference>
<reference evidence="11 13" key="1">
    <citation type="submission" date="2019-10" db="EMBL/GenBank/DDBJ databases">
        <authorList>
            <person name="Irmler S."/>
            <person name="Berthoud H."/>
            <person name="Roetschi A."/>
            <person name="Arias E."/>
            <person name="Shani N."/>
            <person name="Wuethrich D."/>
            <person name="Bruggmann R."/>
        </authorList>
    </citation>
    <scope>NUCLEOTIDE SEQUENCE [LARGE SCALE GENOMIC DNA]</scope>
    <source>
        <strain evidence="11 13">FAM13073</strain>
    </source>
</reference>
<evidence type="ECO:0000256" key="4">
    <source>
        <dbReference type="ARBA" id="ARBA00022481"/>
    </source>
</evidence>
<name>A0A512K6R3_PEDPE</name>
<dbReference type="InterPro" id="IPR012902">
    <property type="entry name" value="N_methyl_site"/>
</dbReference>
<comment type="caution">
    <text evidence="12">The sequence shown here is derived from an EMBL/GenBank/DDBJ whole genome shotgun (WGS) entry which is preliminary data.</text>
</comment>
<evidence type="ECO:0000256" key="3">
    <source>
        <dbReference type="ARBA" id="ARBA00022475"/>
    </source>
</evidence>
<keyword evidence="5 10" id="KW-0812">Transmembrane</keyword>
<evidence type="ECO:0000256" key="10">
    <source>
        <dbReference type="SAM" id="Phobius"/>
    </source>
</evidence>
<evidence type="ECO:0000256" key="7">
    <source>
        <dbReference type="ARBA" id="ARBA00023136"/>
    </source>
</evidence>
<accession>A0A512K6R3</accession>
<dbReference type="GO" id="GO:0030420">
    <property type="term" value="P:establishment of competence for transformation"/>
    <property type="evidence" value="ECO:0007669"/>
    <property type="project" value="UniProtKB-KW"/>
</dbReference>
<dbReference type="GO" id="GO:0009986">
    <property type="term" value="C:cell surface"/>
    <property type="evidence" value="ECO:0007669"/>
    <property type="project" value="UniProtKB-SubCell"/>
</dbReference>
<keyword evidence="7 10" id="KW-0472">Membrane</keyword>
<evidence type="ECO:0000256" key="1">
    <source>
        <dbReference type="ARBA" id="ARBA00004162"/>
    </source>
</evidence>
<dbReference type="PANTHER" id="PTHR30093:SF2">
    <property type="entry name" value="TYPE II SECRETION SYSTEM PROTEIN H"/>
    <property type="match status" value="1"/>
</dbReference>
<evidence type="ECO:0000256" key="2">
    <source>
        <dbReference type="ARBA" id="ARBA00004241"/>
    </source>
</evidence>
<evidence type="ECO:0000256" key="5">
    <source>
        <dbReference type="ARBA" id="ARBA00022692"/>
    </source>
</evidence>
<evidence type="ECO:0000256" key="6">
    <source>
        <dbReference type="ARBA" id="ARBA00022989"/>
    </source>
</evidence>
<reference evidence="13" key="3">
    <citation type="submission" date="2020-03" db="EMBL/GenBank/DDBJ databases">
        <title>SpeciesPrimer: A bioinformatics pipeline dedicated to the design of qPCR primers for the quantification of bacterial species.</title>
        <authorList>
            <person name="Dreier M."/>
            <person name="Berthoud H."/>
            <person name="Shani N."/>
            <person name="Wechsler D."/>
            <person name="Junier P."/>
        </authorList>
    </citation>
    <scope>NUCLEOTIDE SEQUENCE [LARGE SCALE GENOMIC DNA]</scope>
    <source>
        <strain evidence="13">FAM13073</strain>
    </source>
</reference>
<dbReference type="EMBL" id="WENB01000004">
    <property type="protein sequence ID" value="KAF0412835.1"/>
    <property type="molecule type" value="Genomic_DNA"/>
</dbReference>
<evidence type="ECO:0000256" key="8">
    <source>
        <dbReference type="ARBA" id="ARBA00023287"/>
    </source>
</evidence>
<dbReference type="NCBIfam" id="NF040999">
    <property type="entry name" value="pilin_ComGC"/>
    <property type="match status" value="1"/>
</dbReference>
<dbReference type="PIRSF" id="PIRSF029928">
    <property type="entry name" value="Late_competence_ComGC"/>
    <property type="match status" value="1"/>
</dbReference>
<evidence type="ECO:0000256" key="9">
    <source>
        <dbReference type="ARBA" id="ARBA00043982"/>
    </source>
</evidence>
<evidence type="ECO:0000313" key="11">
    <source>
        <dbReference type="EMBL" id="KAF0412835.1"/>
    </source>
</evidence>
<dbReference type="Proteomes" id="UP000472573">
    <property type="component" value="Unassembled WGS sequence"/>
</dbReference>
<organism evidence="12 14">
    <name type="scientific">Pediococcus pentosaceus</name>
    <dbReference type="NCBI Taxonomy" id="1255"/>
    <lineage>
        <taxon>Bacteria</taxon>
        <taxon>Bacillati</taxon>
        <taxon>Bacillota</taxon>
        <taxon>Bacilli</taxon>
        <taxon>Lactobacillales</taxon>
        <taxon>Lactobacillaceae</taxon>
        <taxon>Pediococcus</taxon>
    </lineage>
</organism>
<protein>
    <submittedName>
        <fullName evidence="12">Prepilin-type N-terminal cleavage/methylation domain-containing protein</fullName>
    </submittedName>
</protein>
<dbReference type="SMR" id="A0A512K6R3"/>
<feature type="transmembrane region" description="Helical" evidence="10">
    <location>
        <begin position="12"/>
        <end position="32"/>
    </location>
</feature>
<comment type="similarity">
    <text evidence="9">Belongs to the ComGC family.</text>
</comment>
<dbReference type="InterPro" id="IPR045584">
    <property type="entry name" value="Pilin-like"/>
</dbReference>
<reference evidence="11" key="2">
    <citation type="submission" date="2019-12" db="EMBL/GenBank/DDBJ databases">
        <title>SpeciesPrimer: A bioinformatics pipeline dedicated to the design of qPCR primers for the quantification of bacterial species.</title>
        <authorList>
            <person name="Dreier M."/>
            <person name="Berthoud H."/>
            <person name="Shani N."/>
            <person name="Wechsler D."/>
            <person name="Junier P."/>
        </authorList>
    </citation>
    <scope>NUCLEOTIDE SEQUENCE</scope>
    <source>
        <strain evidence="11">FAM13073</strain>
    </source>
</reference>
<dbReference type="SUPFAM" id="SSF54523">
    <property type="entry name" value="Pili subunits"/>
    <property type="match status" value="1"/>
</dbReference>
<evidence type="ECO:0000313" key="12">
    <source>
        <dbReference type="EMBL" id="MBF7127920.1"/>
    </source>
</evidence>
<dbReference type="RefSeq" id="WP_002834551.1">
    <property type="nucleotide sequence ID" value="NZ_BEWQ01000005.1"/>
</dbReference>
<keyword evidence="4" id="KW-0488">Methylation</keyword>
<dbReference type="PROSITE" id="PS00409">
    <property type="entry name" value="PROKAR_NTER_METHYL"/>
    <property type="match status" value="1"/>
</dbReference>
<proteinExistence type="inferred from homology"/>
<keyword evidence="13" id="KW-1185">Reference proteome</keyword>
<dbReference type="EMBL" id="JADOFV010000004">
    <property type="protein sequence ID" value="MBF7127920.1"/>
    <property type="molecule type" value="Genomic_DNA"/>
</dbReference>
<dbReference type="NCBIfam" id="TIGR02532">
    <property type="entry name" value="IV_pilin_GFxxxE"/>
    <property type="match status" value="1"/>
</dbReference>
<dbReference type="AlphaFoldDB" id="A0A512K6R3"/>
<evidence type="ECO:0000313" key="13">
    <source>
        <dbReference type="Proteomes" id="UP000472573"/>
    </source>
</evidence>
<dbReference type="GeneID" id="33061911"/>
<dbReference type="PANTHER" id="PTHR30093">
    <property type="entry name" value="GENERAL SECRETION PATHWAY PROTEIN G"/>
    <property type="match status" value="1"/>
</dbReference>
<comment type="subcellular location">
    <subcellularLocation>
        <location evidence="1">Cell membrane</location>
        <topology evidence="1">Single-pass membrane protein</topology>
    </subcellularLocation>
    <subcellularLocation>
        <location evidence="2">Cell surface</location>
    </subcellularLocation>
</comment>